<dbReference type="Pfam" id="PF01048">
    <property type="entry name" value="PNP_UDP_1"/>
    <property type="match status" value="1"/>
</dbReference>
<dbReference type="NCBIfam" id="TIGR01717">
    <property type="entry name" value="AMP-nucleosdse"/>
    <property type="match status" value="1"/>
</dbReference>
<dbReference type="Gene3D" id="3.30.1730.10">
    <property type="entry name" value="AMP nucleoside phosphorylase, N-terminal domain"/>
    <property type="match status" value="1"/>
</dbReference>
<dbReference type="AlphaFoldDB" id="A0A077HI75"/>
<reference evidence="3 4" key="1">
    <citation type="submission" date="2014-08" db="EMBL/GenBank/DDBJ databases">
        <title>Complete genome sequence of Corynebacterium ureicelerivorans DSM 45051, a lipophilic and urea-splitting isolate from a blood culture of a septicaemia patient.</title>
        <authorList>
            <person name="Tippelt A."/>
            <person name="Albersmeier A."/>
            <person name="Brinkrolf K."/>
            <person name="Ruckert C."/>
            <person name="Tauch A."/>
        </authorList>
    </citation>
    <scope>NUCLEOTIDE SEQUENCE [LARGE SCALE GENOMIC DNA]</scope>
    <source>
        <strain evidence="3 4">IMMIB RIV-2301</strain>
    </source>
</reference>
<dbReference type="OrthoDB" id="7945729at2"/>
<organism evidence="3 4">
    <name type="scientific">Corynebacterium ureicelerivorans</name>
    <dbReference type="NCBI Taxonomy" id="401472"/>
    <lineage>
        <taxon>Bacteria</taxon>
        <taxon>Bacillati</taxon>
        <taxon>Actinomycetota</taxon>
        <taxon>Actinomycetes</taxon>
        <taxon>Mycobacteriales</taxon>
        <taxon>Corynebacteriaceae</taxon>
        <taxon>Corynebacterium</taxon>
    </lineage>
</organism>
<dbReference type="STRING" id="401472.CUREI_00280"/>
<dbReference type="InterPro" id="IPR011271">
    <property type="entry name" value="AMP_nucleosidase"/>
</dbReference>
<feature type="domain" description="Nucleoside phosphorylase" evidence="1">
    <location>
        <begin position="218"/>
        <end position="400"/>
    </location>
</feature>
<dbReference type="PANTHER" id="PTHR43691:SF6">
    <property type="entry name" value="AMP NUCLEOSIDASE"/>
    <property type="match status" value="1"/>
</dbReference>
<dbReference type="CDD" id="cd17762">
    <property type="entry name" value="AMN"/>
    <property type="match status" value="1"/>
</dbReference>
<dbReference type="GO" id="GO:0009116">
    <property type="term" value="P:nucleoside metabolic process"/>
    <property type="evidence" value="ECO:0007669"/>
    <property type="project" value="InterPro"/>
</dbReference>
<dbReference type="GO" id="GO:0044209">
    <property type="term" value="P:AMP salvage"/>
    <property type="evidence" value="ECO:0007669"/>
    <property type="project" value="InterPro"/>
</dbReference>
<accession>A0A077HI75</accession>
<name>A0A077HI75_9CORY</name>
<dbReference type="InterPro" id="IPR018953">
    <property type="entry name" value="AMP_nucleoside_Pase_N"/>
</dbReference>
<dbReference type="HOGENOM" id="CLU_026838_1_0_11"/>
<dbReference type="InterPro" id="IPR000845">
    <property type="entry name" value="Nucleoside_phosphorylase_d"/>
</dbReference>
<dbReference type="InterPro" id="IPR035994">
    <property type="entry name" value="Nucleoside_phosphorylase_sf"/>
</dbReference>
<feature type="domain" description="AMP nucleoside phosphorylase N-terminal" evidence="2">
    <location>
        <begin position="7"/>
        <end position="141"/>
    </location>
</feature>
<evidence type="ECO:0000313" key="3">
    <source>
        <dbReference type="EMBL" id="AIL95965.1"/>
    </source>
</evidence>
<dbReference type="PANTHER" id="PTHR43691">
    <property type="entry name" value="URIDINE PHOSPHORYLASE"/>
    <property type="match status" value="1"/>
</dbReference>
<evidence type="ECO:0000259" key="2">
    <source>
        <dbReference type="Pfam" id="PF10423"/>
    </source>
</evidence>
<dbReference type="InterPro" id="IPR047039">
    <property type="entry name" value="AMN_phosphorylase"/>
</dbReference>
<dbReference type="InterPro" id="IPR037109">
    <property type="entry name" value="AMP_N_sf"/>
</dbReference>
<proteinExistence type="predicted"/>
<dbReference type="GO" id="GO:0005829">
    <property type="term" value="C:cytosol"/>
    <property type="evidence" value="ECO:0007669"/>
    <property type="project" value="TreeGrafter"/>
</dbReference>
<dbReference type="NCBIfam" id="NF006142">
    <property type="entry name" value="PRK08292.1"/>
    <property type="match status" value="1"/>
</dbReference>
<dbReference type="Proteomes" id="UP000028939">
    <property type="component" value="Chromosome"/>
</dbReference>
<dbReference type="RefSeq" id="WP_038609039.1">
    <property type="nucleotide sequence ID" value="NZ_CP009215.1"/>
</dbReference>
<dbReference type="EMBL" id="CP009215">
    <property type="protein sequence ID" value="AIL95965.1"/>
    <property type="molecule type" value="Genomic_DNA"/>
</dbReference>
<dbReference type="SUPFAM" id="SSF53167">
    <property type="entry name" value="Purine and uridine phosphorylases"/>
    <property type="match status" value="1"/>
</dbReference>
<dbReference type="GO" id="GO:0008714">
    <property type="term" value="F:AMP nucleosidase activity"/>
    <property type="evidence" value="ECO:0007669"/>
    <property type="project" value="InterPro"/>
</dbReference>
<keyword evidence="4" id="KW-1185">Reference proteome</keyword>
<evidence type="ECO:0000313" key="4">
    <source>
        <dbReference type="Proteomes" id="UP000028939"/>
    </source>
</evidence>
<dbReference type="Pfam" id="PF10423">
    <property type="entry name" value="AMNp_N"/>
    <property type="match status" value="1"/>
</dbReference>
<dbReference type="Gene3D" id="3.40.50.1580">
    <property type="entry name" value="Nucleoside phosphorylase domain"/>
    <property type="match status" value="1"/>
</dbReference>
<evidence type="ECO:0000259" key="1">
    <source>
        <dbReference type="Pfam" id="PF01048"/>
    </source>
</evidence>
<dbReference type="KEGG" id="cuv:CUREI_00280"/>
<sequence>MERVPEVVAKLKELYEASCEIARSGDFSRYGEVRYPKLTVEVLQWRPIDRSEPFGYVDEAGTYSAVISRPDLMEGYLTAQLEALTSNYPCEVEVGYSDVVIPPAYIKGMPPIDETLNLPRPTLDEVHDAIVDGHWDAFHGAEKPLFHFGPQRFDLALARLEHYTGIETDSLQRFILFTNYAMHVTEFVKFGLRELSNPDSRYTRLVLPSGETVSDTVALEDLELGSKFQMPRYDLVTEGGDGITMINIGVGPSNAKTITDSLAVLRPEAWIMIGHCAGLDARMRIGDLILGNAYERHDHVLDDYLRRELPIPAVPEIQRTLEKAVAKVYGEDASLMRTGTVLSTGDRNWEWKDPRDLWEWLRGSTAAAVDMESCTIAANGYRYRVPYGTLLAVSDLPLHAVPKLPAGAQAFYSNSKEAHVMCAVRAMEKLARHPERLRTRKLRRAIGEVPFR</sequence>
<gene>
    <name evidence="3" type="ORF">CUREI_00280</name>
</gene>
<protein>
    <submittedName>
        <fullName evidence="3">AMP nucleosidase</fullName>
    </submittedName>
</protein>